<proteinExistence type="predicted"/>
<comment type="caution">
    <text evidence="1">The sequence shown here is derived from an EMBL/GenBank/DDBJ whole genome shotgun (WGS) entry which is preliminary data.</text>
</comment>
<keyword evidence="2" id="KW-1185">Reference proteome</keyword>
<name>A0ABN9R6N4_9DINO</name>
<dbReference type="InterPro" id="IPR036188">
    <property type="entry name" value="FAD/NAD-bd_sf"/>
</dbReference>
<dbReference type="Proteomes" id="UP001189429">
    <property type="component" value="Unassembled WGS sequence"/>
</dbReference>
<dbReference type="EMBL" id="CAUYUJ010005399">
    <property type="protein sequence ID" value="CAK0813504.1"/>
    <property type="molecule type" value="Genomic_DNA"/>
</dbReference>
<evidence type="ECO:0000313" key="1">
    <source>
        <dbReference type="EMBL" id="CAK0813504.1"/>
    </source>
</evidence>
<sequence length="181" mass="19702">MERLAGRMGGTTKWPYNDSPCLDADFFKVVADKLIMQSGIRPLLHTVAVEAIVEGGVIRGVITESKSGRQAILAKCVVDCTGDADIAHLAGAQYTVCPKEDSLGVTAVFNASGVDKQRFLEYTEANPRTYRDWSRTWAQEGDGSGKEDSLRSPYLDTEFEEARKSGAIWGSRRTLAAPGAR</sequence>
<reference evidence="1" key="1">
    <citation type="submission" date="2023-10" db="EMBL/GenBank/DDBJ databases">
        <authorList>
            <person name="Chen Y."/>
            <person name="Shah S."/>
            <person name="Dougan E. K."/>
            <person name="Thang M."/>
            <person name="Chan C."/>
        </authorList>
    </citation>
    <scope>NUCLEOTIDE SEQUENCE [LARGE SCALE GENOMIC DNA]</scope>
</reference>
<accession>A0ABN9R6N4</accession>
<evidence type="ECO:0000313" key="2">
    <source>
        <dbReference type="Proteomes" id="UP001189429"/>
    </source>
</evidence>
<protein>
    <submittedName>
        <fullName evidence="1">Uncharacterized protein</fullName>
    </submittedName>
</protein>
<dbReference type="SUPFAM" id="SSF51905">
    <property type="entry name" value="FAD/NAD(P)-binding domain"/>
    <property type="match status" value="1"/>
</dbReference>
<gene>
    <name evidence="1" type="ORF">PCOR1329_LOCUS17403</name>
</gene>
<dbReference type="Pfam" id="PF12831">
    <property type="entry name" value="FAD_oxidored"/>
    <property type="match status" value="1"/>
</dbReference>
<organism evidence="1 2">
    <name type="scientific">Prorocentrum cordatum</name>
    <dbReference type="NCBI Taxonomy" id="2364126"/>
    <lineage>
        <taxon>Eukaryota</taxon>
        <taxon>Sar</taxon>
        <taxon>Alveolata</taxon>
        <taxon>Dinophyceae</taxon>
        <taxon>Prorocentrales</taxon>
        <taxon>Prorocentraceae</taxon>
        <taxon>Prorocentrum</taxon>
    </lineage>
</organism>